<evidence type="ECO:0000313" key="3">
    <source>
        <dbReference type="Proteomes" id="UP001381693"/>
    </source>
</evidence>
<evidence type="ECO:0000313" key="2">
    <source>
        <dbReference type="EMBL" id="KAK7071436.1"/>
    </source>
</evidence>
<accession>A0AAN8ZWL9</accession>
<feature type="compositionally biased region" description="Polar residues" evidence="1">
    <location>
        <begin position="414"/>
        <end position="423"/>
    </location>
</feature>
<feature type="region of interest" description="Disordered" evidence="1">
    <location>
        <begin position="28"/>
        <end position="71"/>
    </location>
</feature>
<feature type="compositionally biased region" description="Basic and acidic residues" evidence="1">
    <location>
        <begin position="277"/>
        <end position="290"/>
    </location>
</feature>
<reference evidence="2 3" key="1">
    <citation type="submission" date="2023-11" db="EMBL/GenBank/DDBJ databases">
        <title>Halocaridina rubra genome assembly.</title>
        <authorList>
            <person name="Smith C."/>
        </authorList>
    </citation>
    <scope>NUCLEOTIDE SEQUENCE [LARGE SCALE GENOMIC DNA]</scope>
    <source>
        <strain evidence="2">EP-1</strain>
        <tissue evidence="2">Whole</tissue>
    </source>
</reference>
<sequence>LATWGRRVGKKLEQLTRSPSREKVNATVVFTRTSSTRSTGTSAAPLTPSKALGSWGGGSVPGTPSPENRNGDTRLLYRSCSASQLGTYVAAEDPTDGLDLSRTPTTPSNVHINSAAASNTTYLPTKTVSCENISTLGTRASFPHAFLRSRPPATPQQTHLEPQNASSKAPPSTHSTPGVDAPTRPPSRRMTTLRDSVCDEDTRELIRQKLRAVSEENCAINPGHRSLSGLKVRPHPIPAPLQPRSRSFSATAIAETDLVYAPLQNDTKPTTSSGGSRRSERFRSRSERRSAAVYLSSNESGYESDGARQESPKARVKKTESDADSGVSTESHSETNSDSGSLTGADSQVLENYPKLDSYSKFEAFAKLENLPKENDYLNKSVDYASCNATPKYLDDYVDYGSVSRYSSLERQHSSPSSPTVFNLTDEEKLVPGRSSRNPRRLSDPQELMNRRQQFLASQLERRTSPLSPLRGALSVFREATEEGERSPWWDNNITPLRGHLRGAPLSRPFQESYSTAPLSLPASLARSPTPRTFRLMRLVKDHTGELGIYITARRNSRGATTGYVIAHIEKGGLTDSPKWIKLPRQRPLEDSAKLAENFIPPTEPSAASSWALRTCWGSGGINLGYLGGPLSGYSERSLPRRRGSYTEYDDYSEYTGISPLESYLPGYDPSRATVSVSGPVSVTVPLADCPTSLPANLNNETLQVLPITTMAVSTDSTDTSYDDGYLCKKILVKNNSTSNLPRYVNGEARYSSSQDVRDSIDVRYSSTNDVRLCGDKINTSFQSDMYKSKLIRVEPESVSCTPESLLSISTFEPHSPIFDGGAETSAGRNPIQPIYAL</sequence>
<proteinExistence type="predicted"/>
<feature type="compositionally biased region" description="Low complexity" evidence="1">
    <location>
        <begin position="31"/>
        <end position="42"/>
    </location>
</feature>
<comment type="caution">
    <text evidence="2">The sequence shown here is derived from an EMBL/GenBank/DDBJ whole genome shotgun (WGS) entry which is preliminary data.</text>
</comment>
<feature type="non-terminal residue" evidence="2">
    <location>
        <position position="1"/>
    </location>
</feature>
<keyword evidence="3" id="KW-1185">Reference proteome</keyword>
<evidence type="ECO:0000256" key="1">
    <source>
        <dbReference type="SAM" id="MobiDB-lite"/>
    </source>
</evidence>
<dbReference type="Proteomes" id="UP001381693">
    <property type="component" value="Unassembled WGS sequence"/>
</dbReference>
<name>A0AAN8ZWL9_HALRR</name>
<organism evidence="2 3">
    <name type="scientific">Halocaridina rubra</name>
    <name type="common">Hawaiian red shrimp</name>
    <dbReference type="NCBI Taxonomy" id="373956"/>
    <lineage>
        <taxon>Eukaryota</taxon>
        <taxon>Metazoa</taxon>
        <taxon>Ecdysozoa</taxon>
        <taxon>Arthropoda</taxon>
        <taxon>Crustacea</taxon>
        <taxon>Multicrustacea</taxon>
        <taxon>Malacostraca</taxon>
        <taxon>Eumalacostraca</taxon>
        <taxon>Eucarida</taxon>
        <taxon>Decapoda</taxon>
        <taxon>Pleocyemata</taxon>
        <taxon>Caridea</taxon>
        <taxon>Atyoidea</taxon>
        <taxon>Atyidae</taxon>
        <taxon>Halocaridina</taxon>
    </lineage>
</organism>
<protein>
    <submittedName>
        <fullName evidence="2">Uncharacterized protein</fullName>
    </submittedName>
</protein>
<feature type="compositionally biased region" description="Polar residues" evidence="1">
    <location>
        <begin position="155"/>
        <end position="176"/>
    </location>
</feature>
<dbReference type="AlphaFoldDB" id="A0AAN8ZWL9"/>
<feature type="region of interest" description="Disordered" evidence="1">
    <location>
        <begin position="407"/>
        <end position="448"/>
    </location>
</feature>
<gene>
    <name evidence="2" type="ORF">SK128_022353</name>
</gene>
<feature type="region of interest" description="Disordered" evidence="1">
    <location>
        <begin position="146"/>
        <end position="200"/>
    </location>
</feature>
<feature type="region of interest" description="Disordered" evidence="1">
    <location>
        <begin position="220"/>
        <end position="245"/>
    </location>
</feature>
<feature type="compositionally biased region" description="Basic and acidic residues" evidence="1">
    <location>
        <begin position="305"/>
        <end position="321"/>
    </location>
</feature>
<feature type="region of interest" description="Disordered" evidence="1">
    <location>
        <begin position="260"/>
        <end position="346"/>
    </location>
</feature>
<dbReference type="EMBL" id="JAXCGZ010014564">
    <property type="protein sequence ID" value="KAK7071436.1"/>
    <property type="molecule type" value="Genomic_DNA"/>
</dbReference>
<feature type="compositionally biased region" description="Polar residues" evidence="1">
    <location>
        <begin position="326"/>
        <end position="346"/>
    </location>
</feature>